<evidence type="ECO:0000256" key="4">
    <source>
        <dbReference type="ARBA" id="ARBA00022777"/>
    </source>
</evidence>
<dbReference type="PRINTS" id="PR00109">
    <property type="entry name" value="TYRKINASE"/>
</dbReference>
<dbReference type="PROSITE" id="PS50011">
    <property type="entry name" value="PROTEIN_KINASE_DOM"/>
    <property type="match status" value="1"/>
</dbReference>
<protein>
    <recommendedName>
        <fullName evidence="13">Non-specific protein-tyrosine kinase</fullName>
    </recommendedName>
</protein>
<dbReference type="Gene3D" id="2.30.29.30">
    <property type="entry name" value="Pleckstrin-homology domain (PH domain)/Phosphotyrosine-binding domain (PTB)"/>
    <property type="match status" value="1"/>
</dbReference>
<accession>A0A818S6A3</accession>
<dbReference type="Proteomes" id="UP000663891">
    <property type="component" value="Unassembled WGS sequence"/>
</dbReference>
<evidence type="ECO:0000256" key="3">
    <source>
        <dbReference type="ARBA" id="ARBA00022741"/>
    </source>
</evidence>
<organism evidence="11 12">
    <name type="scientific">Adineta steineri</name>
    <dbReference type="NCBI Taxonomy" id="433720"/>
    <lineage>
        <taxon>Eukaryota</taxon>
        <taxon>Metazoa</taxon>
        <taxon>Spiralia</taxon>
        <taxon>Gnathifera</taxon>
        <taxon>Rotifera</taxon>
        <taxon>Eurotatoria</taxon>
        <taxon>Bdelloidea</taxon>
        <taxon>Adinetida</taxon>
        <taxon>Adinetidae</taxon>
        <taxon>Adineta</taxon>
    </lineage>
</organism>
<dbReference type="InterPro" id="IPR035963">
    <property type="entry name" value="FERM_2"/>
</dbReference>
<evidence type="ECO:0000259" key="9">
    <source>
        <dbReference type="PROSITE" id="PS50057"/>
    </source>
</evidence>
<keyword evidence="3 7" id="KW-0547">Nucleotide-binding</keyword>
<dbReference type="InterPro" id="IPR000299">
    <property type="entry name" value="FERM_domain"/>
</dbReference>
<dbReference type="FunFam" id="1.10.510.10:FF:000027">
    <property type="entry name" value="Receptor protein-tyrosine kinase"/>
    <property type="match status" value="1"/>
</dbReference>
<keyword evidence="2" id="KW-0808">Transferase</keyword>
<dbReference type="GO" id="GO:0071944">
    <property type="term" value="C:cell periphery"/>
    <property type="evidence" value="ECO:0007669"/>
    <property type="project" value="UniProtKB-ARBA"/>
</dbReference>
<evidence type="ECO:0000256" key="5">
    <source>
        <dbReference type="ARBA" id="ARBA00022840"/>
    </source>
</evidence>
<dbReference type="InterPro" id="IPR019748">
    <property type="entry name" value="FERM_central"/>
</dbReference>
<dbReference type="SUPFAM" id="SSF54236">
    <property type="entry name" value="Ubiquitin-like"/>
    <property type="match status" value="1"/>
</dbReference>
<dbReference type="InterPro" id="IPR049385">
    <property type="entry name" value="FAK1-like_FERM_C"/>
</dbReference>
<dbReference type="Gene3D" id="1.20.80.10">
    <property type="match status" value="1"/>
</dbReference>
<name>A0A818S6A3_9BILA</name>
<dbReference type="InterPro" id="IPR017441">
    <property type="entry name" value="Protein_kinase_ATP_BS"/>
</dbReference>
<dbReference type="GO" id="GO:0007165">
    <property type="term" value="P:signal transduction"/>
    <property type="evidence" value="ECO:0007669"/>
    <property type="project" value="UniProtKB-ARBA"/>
</dbReference>
<dbReference type="OrthoDB" id="9976756at2759"/>
<feature type="domain" description="Protein kinase" evidence="8">
    <location>
        <begin position="402"/>
        <end position="661"/>
    </location>
</feature>
<dbReference type="PROSITE" id="PS00107">
    <property type="entry name" value="PROTEIN_KINASE_ATP"/>
    <property type="match status" value="1"/>
</dbReference>
<evidence type="ECO:0000256" key="7">
    <source>
        <dbReference type="PROSITE-ProRule" id="PRU10141"/>
    </source>
</evidence>
<keyword evidence="4" id="KW-0418">Kinase</keyword>
<dbReference type="CDD" id="cd14473">
    <property type="entry name" value="FERM_B-lobe"/>
    <property type="match status" value="1"/>
</dbReference>
<dbReference type="SUPFAM" id="SSF56112">
    <property type="entry name" value="Protein kinase-like (PK-like)"/>
    <property type="match status" value="1"/>
</dbReference>
<gene>
    <name evidence="11" type="ORF">OKA104_LOCUS9651</name>
    <name evidence="10" type="ORF">VCS650_LOCUS32807</name>
</gene>
<dbReference type="SUPFAM" id="SSF47031">
    <property type="entry name" value="Second domain of FERM"/>
    <property type="match status" value="1"/>
</dbReference>
<dbReference type="InterPro" id="IPR001245">
    <property type="entry name" value="Ser-Thr/Tyr_kinase_cat_dom"/>
</dbReference>
<keyword evidence="1" id="KW-0597">Phosphoprotein</keyword>
<evidence type="ECO:0008006" key="13">
    <source>
        <dbReference type="Google" id="ProtNLM"/>
    </source>
</evidence>
<dbReference type="EMBL" id="CAJNON010000611">
    <property type="protein sequence ID" value="CAF1333310.1"/>
    <property type="molecule type" value="Genomic_DNA"/>
</dbReference>
<dbReference type="InterPro" id="IPR011993">
    <property type="entry name" value="PH-like_dom_sf"/>
</dbReference>
<dbReference type="GO" id="GO:0008284">
    <property type="term" value="P:positive regulation of cell population proliferation"/>
    <property type="evidence" value="ECO:0007669"/>
    <property type="project" value="UniProtKB-ARBA"/>
</dbReference>
<sequence>MERTTFLKIYFPNGSFHALRYTPSTTVSDLIRIVLKGRLSPYELFYHLSFAIRVTHVGKDQQIRLPSSNTNHIVNKWLHSNMTMEKVQALYGSAEELKFELRVRYFPQSIDAFAHDKATFGFFYEQLRIDYMHFKCDHVSMNDAIELGSLEIRKLFKDLNSSALDKKVNMDYLEKELGLRKFFSQTLLDSQKPRVLRKYIKACLKKYEGLAEEECVKRFCFLLKEVWNWEQEIFTCNLGAEWAVPISLVLGPSDGISYRTQNTTKLTKMTPFETILTISTTKISSNDRGLIKLTIAGSSEVLTFSFPSLSEAHDVAILIDGYCMLVNSNTHSLWRSNMDDQQSSTAAAAKGPMSSAFLTPHSSDFAYYHRSNGVDDDDDDNDSNGDYADVLSSEYQIDRKQIQMIDSLGNGQFGEVYRGILRTDQQLEINIAIKTCKLQDSATTDAFLDEAYVMQKFEHPHIIKLIGVCTEQPVLLIMELARLGELRTYLVANRTDFDLVTLVLYCHQLASALSYLESKKFVHRDIAARNVLVSNHESVKLADFGLSRQLTLDNSYYKASKGKLPIKWMAPESINFRRFTHLSDVWMFAVCMWEILTMGRKPFQGIANTDVIDQIENGVRLPLPGTYCPPRLYTLLQQCWSYEPTNRPNFIEIESRLKTILNDERTNIHLKPEKISLASSTESAASTIVLPSDDNVPPKPALPSKTGFIGSRLQINNKTTINANVSSQYSQYRTGATQKVASSTSIPLFNAKESCDKNVKLSKPKDEQLTSSSSLLTDLFHSQTKQIINAVLELTRQNEIDNTNGLSSPYNRPLSPLNDKEQMQLVKNIAIAVRDLLQTLDYAPAPIKTMSEKRYNHFSNLVVSLIETVRQRNYDKMNEHAMNIARTAKALFDDILKLS</sequence>
<dbReference type="CDD" id="cd13190">
    <property type="entry name" value="FERM_C_FAK1"/>
    <property type="match status" value="1"/>
</dbReference>
<feature type="binding site" evidence="7">
    <location>
        <position position="434"/>
    </location>
    <ligand>
        <name>ATP</name>
        <dbReference type="ChEBI" id="CHEBI:30616"/>
    </ligand>
</feature>
<dbReference type="SUPFAM" id="SSF50729">
    <property type="entry name" value="PH domain-like"/>
    <property type="match status" value="1"/>
</dbReference>
<dbReference type="GO" id="GO:0004713">
    <property type="term" value="F:protein tyrosine kinase activity"/>
    <property type="evidence" value="ECO:0007669"/>
    <property type="project" value="UniProtKB-KW"/>
</dbReference>
<evidence type="ECO:0000256" key="1">
    <source>
        <dbReference type="ARBA" id="ARBA00022553"/>
    </source>
</evidence>
<dbReference type="InterPro" id="IPR020635">
    <property type="entry name" value="Tyr_kinase_cat_dom"/>
</dbReference>
<keyword evidence="6" id="KW-0829">Tyrosine-protein kinase</keyword>
<evidence type="ECO:0000259" key="8">
    <source>
        <dbReference type="PROSITE" id="PS50011"/>
    </source>
</evidence>
<dbReference type="AlphaFoldDB" id="A0A818S6A3"/>
<evidence type="ECO:0000256" key="6">
    <source>
        <dbReference type="ARBA" id="ARBA00023137"/>
    </source>
</evidence>
<evidence type="ECO:0000256" key="2">
    <source>
        <dbReference type="ARBA" id="ARBA00022679"/>
    </source>
</evidence>
<evidence type="ECO:0000313" key="11">
    <source>
        <dbReference type="EMBL" id="CAF3658978.1"/>
    </source>
</evidence>
<dbReference type="PANTHER" id="PTHR46221">
    <property type="entry name" value="FERM AND PDZ DOMAIN-CONTAINING PROTEIN FAMILY MEMBER"/>
    <property type="match status" value="1"/>
</dbReference>
<dbReference type="EMBL" id="CAJOAY010000413">
    <property type="protein sequence ID" value="CAF3658978.1"/>
    <property type="molecule type" value="Genomic_DNA"/>
</dbReference>
<evidence type="ECO:0000313" key="12">
    <source>
        <dbReference type="Proteomes" id="UP000663881"/>
    </source>
</evidence>
<reference evidence="11" key="1">
    <citation type="submission" date="2021-02" db="EMBL/GenBank/DDBJ databases">
        <authorList>
            <person name="Nowell W R."/>
        </authorList>
    </citation>
    <scope>NUCLEOTIDE SEQUENCE</scope>
</reference>
<comment type="caution">
    <text evidence="11">The sequence shown here is derived from an EMBL/GenBank/DDBJ whole genome shotgun (WGS) entry which is preliminary data.</text>
</comment>
<dbReference type="Pfam" id="PF00373">
    <property type="entry name" value="FERM_M"/>
    <property type="match status" value="1"/>
</dbReference>
<dbReference type="SMART" id="SM00219">
    <property type="entry name" value="TyrKc"/>
    <property type="match status" value="1"/>
</dbReference>
<proteinExistence type="predicted"/>
<dbReference type="Gene3D" id="3.10.20.90">
    <property type="entry name" value="Phosphatidylinositol 3-kinase Catalytic Subunit, Chain A, domain 1"/>
    <property type="match status" value="1"/>
</dbReference>
<dbReference type="Pfam" id="PF21477">
    <property type="entry name" value="FERM_C_FAK1"/>
    <property type="match status" value="1"/>
</dbReference>
<evidence type="ECO:0000313" key="10">
    <source>
        <dbReference type="EMBL" id="CAF1333310.1"/>
    </source>
</evidence>
<dbReference type="InterPro" id="IPR011009">
    <property type="entry name" value="Kinase-like_dom_sf"/>
</dbReference>
<dbReference type="InterPro" id="IPR029071">
    <property type="entry name" value="Ubiquitin-like_domsf"/>
</dbReference>
<dbReference type="InterPro" id="IPR000719">
    <property type="entry name" value="Prot_kinase_dom"/>
</dbReference>
<dbReference type="Gene3D" id="3.30.200.20">
    <property type="entry name" value="Phosphorylase Kinase, domain 1"/>
    <property type="match status" value="1"/>
</dbReference>
<dbReference type="InterPro" id="IPR008266">
    <property type="entry name" value="Tyr_kinase_AS"/>
</dbReference>
<dbReference type="Gene3D" id="1.10.510.10">
    <property type="entry name" value="Transferase(Phosphotransferase) domain 1"/>
    <property type="match status" value="1"/>
</dbReference>
<dbReference type="SMART" id="SM00295">
    <property type="entry name" value="B41"/>
    <property type="match status" value="1"/>
</dbReference>
<dbReference type="PROSITE" id="PS50057">
    <property type="entry name" value="FERM_3"/>
    <property type="match status" value="1"/>
</dbReference>
<dbReference type="InterPro" id="IPR014352">
    <property type="entry name" value="FERM/acyl-CoA-bd_prot_sf"/>
</dbReference>
<dbReference type="InterPro" id="IPR019749">
    <property type="entry name" value="Band_41_domain"/>
</dbReference>
<dbReference type="Proteomes" id="UP000663881">
    <property type="component" value="Unassembled WGS sequence"/>
</dbReference>
<keyword evidence="5 7" id="KW-0067">ATP-binding</keyword>
<dbReference type="PANTHER" id="PTHR46221:SF9">
    <property type="entry name" value="NON-SPECIFIC PROTEIN-TYROSINE KINASE"/>
    <property type="match status" value="1"/>
</dbReference>
<dbReference type="Pfam" id="PF07714">
    <property type="entry name" value="PK_Tyr_Ser-Thr"/>
    <property type="match status" value="1"/>
</dbReference>
<feature type="domain" description="FERM" evidence="9">
    <location>
        <begin position="5"/>
        <end position="330"/>
    </location>
</feature>
<dbReference type="PROSITE" id="PS00109">
    <property type="entry name" value="PROTEIN_KINASE_TYR"/>
    <property type="match status" value="1"/>
</dbReference>
<dbReference type="GO" id="GO:0005524">
    <property type="term" value="F:ATP binding"/>
    <property type="evidence" value="ECO:0007669"/>
    <property type="project" value="UniProtKB-UniRule"/>
</dbReference>
<dbReference type="InterPro" id="IPR041784">
    <property type="entry name" value="FAK1/PYK2_FERM_C"/>
</dbReference>